<keyword evidence="2" id="KW-0349">Heme</keyword>
<dbReference type="PANTHER" id="PTHR47366">
    <property type="entry name" value="TWO-ON-TWO HEMOGLOBIN-3"/>
    <property type="match status" value="1"/>
</dbReference>
<dbReference type="EMBL" id="HBIN01012315">
    <property type="protein sequence ID" value="CAE0439039.1"/>
    <property type="molecule type" value="Transcribed_RNA"/>
</dbReference>
<keyword evidence="3" id="KW-0479">Metal-binding</keyword>
<dbReference type="GO" id="GO:0020037">
    <property type="term" value="F:heme binding"/>
    <property type="evidence" value="ECO:0007669"/>
    <property type="project" value="InterPro"/>
</dbReference>
<keyword evidence="1" id="KW-0813">Transport</keyword>
<name>A0A7S3LSX9_9STRA</name>
<evidence type="ECO:0008006" key="7">
    <source>
        <dbReference type="Google" id="ProtNLM"/>
    </source>
</evidence>
<dbReference type="InterPro" id="IPR009050">
    <property type="entry name" value="Globin-like_sf"/>
</dbReference>
<dbReference type="AlphaFoldDB" id="A0A7S3LSX9"/>
<gene>
    <name evidence="6" type="ORF">ASTO00021_LOCUS9263</name>
</gene>
<accession>A0A7S3LSX9</accession>
<dbReference type="InterPro" id="IPR001486">
    <property type="entry name" value="Hemoglobin_trunc"/>
</dbReference>
<keyword evidence="4" id="KW-0408">Iron</keyword>
<dbReference type="GO" id="GO:0046872">
    <property type="term" value="F:metal ion binding"/>
    <property type="evidence" value="ECO:0007669"/>
    <property type="project" value="UniProtKB-KW"/>
</dbReference>
<dbReference type="GO" id="GO:0019825">
    <property type="term" value="F:oxygen binding"/>
    <property type="evidence" value="ECO:0007669"/>
    <property type="project" value="InterPro"/>
</dbReference>
<evidence type="ECO:0000256" key="3">
    <source>
        <dbReference type="ARBA" id="ARBA00022723"/>
    </source>
</evidence>
<dbReference type="PANTHER" id="PTHR47366:SF1">
    <property type="entry name" value="TWO-ON-TWO HEMOGLOBIN-3"/>
    <property type="match status" value="1"/>
</dbReference>
<reference evidence="6" key="1">
    <citation type="submission" date="2021-01" db="EMBL/GenBank/DDBJ databases">
        <authorList>
            <person name="Corre E."/>
            <person name="Pelletier E."/>
            <person name="Niang G."/>
            <person name="Scheremetjew M."/>
            <person name="Finn R."/>
            <person name="Kale V."/>
            <person name="Holt S."/>
            <person name="Cochrane G."/>
            <person name="Meng A."/>
            <person name="Brown T."/>
            <person name="Cohen L."/>
        </authorList>
    </citation>
    <scope>NUCLEOTIDE SEQUENCE</scope>
    <source>
        <strain evidence="6">GSBS06</strain>
    </source>
</reference>
<comment type="similarity">
    <text evidence="5">Belongs to the truncated hemoglobin family. Group II subfamily.</text>
</comment>
<dbReference type="GO" id="GO:0005344">
    <property type="term" value="F:oxygen carrier activity"/>
    <property type="evidence" value="ECO:0007669"/>
    <property type="project" value="InterPro"/>
</dbReference>
<evidence type="ECO:0000256" key="5">
    <source>
        <dbReference type="ARBA" id="ARBA00034496"/>
    </source>
</evidence>
<evidence type="ECO:0000313" key="6">
    <source>
        <dbReference type="EMBL" id="CAE0439039.1"/>
    </source>
</evidence>
<proteinExistence type="inferred from homology"/>
<dbReference type="InterPro" id="IPR044203">
    <property type="entry name" value="GlbO/GLB3-like"/>
</dbReference>
<protein>
    <recommendedName>
        <fullName evidence="7">Globin</fullName>
    </recommendedName>
</protein>
<dbReference type="Pfam" id="PF01152">
    <property type="entry name" value="Bac_globin"/>
    <property type="match status" value="1"/>
</dbReference>
<dbReference type="Gene3D" id="1.10.490.10">
    <property type="entry name" value="Globins"/>
    <property type="match status" value="1"/>
</dbReference>
<evidence type="ECO:0000256" key="4">
    <source>
        <dbReference type="ARBA" id="ARBA00023004"/>
    </source>
</evidence>
<dbReference type="CDD" id="cd19755">
    <property type="entry name" value="TrHb2_AtGlb3-like_O"/>
    <property type="match status" value="1"/>
</dbReference>
<organism evidence="6">
    <name type="scientific">Aplanochytrium stocchinoi</name>
    <dbReference type="NCBI Taxonomy" id="215587"/>
    <lineage>
        <taxon>Eukaryota</taxon>
        <taxon>Sar</taxon>
        <taxon>Stramenopiles</taxon>
        <taxon>Bigyra</taxon>
        <taxon>Labyrinthulomycetes</taxon>
        <taxon>Thraustochytrida</taxon>
        <taxon>Thraustochytriidae</taxon>
        <taxon>Aplanochytrium</taxon>
    </lineage>
</organism>
<dbReference type="InterPro" id="IPR012292">
    <property type="entry name" value="Globin/Proto"/>
</dbReference>
<dbReference type="SUPFAM" id="SSF46458">
    <property type="entry name" value="Globin-like"/>
    <property type="match status" value="1"/>
</dbReference>
<evidence type="ECO:0000256" key="2">
    <source>
        <dbReference type="ARBA" id="ARBA00022617"/>
    </source>
</evidence>
<evidence type="ECO:0000256" key="1">
    <source>
        <dbReference type="ARBA" id="ARBA00022448"/>
    </source>
</evidence>
<sequence>MQNLQEKARRLSGVSSEEAFALDKLEPSLYERLKHDTFVKLSTEFYNRVYSDTGSPWFLEIFARHDKQMAIQNQYEFFIQRMGGPPLYSQRKGHPALIGRHIQFNIVEEAAARWIEHMEAAMDATPEIDAECKKVMLDFLKHTAYFIHIGVMRANNT</sequence>